<protein>
    <submittedName>
        <fullName evidence="6">Glycoside hydrolase family 5 protein</fullName>
    </submittedName>
</protein>
<dbReference type="PANTHER" id="PTHR31297">
    <property type="entry name" value="GLUCAN ENDO-1,6-BETA-GLUCOSIDASE B"/>
    <property type="match status" value="1"/>
</dbReference>
<evidence type="ECO:0000256" key="4">
    <source>
        <dbReference type="RuleBase" id="RU361153"/>
    </source>
</evidence>
<proteinExistence type="inferred from homology"/>
<reference evidence="6" key="1">
    <citation type="journal article" date="2020" name="mSystems">
        <title>Genome- and Community-Level Interaction Insights into Carbon Utilization and Element Cycling Functions of Hydrothermarchaeota in Hydrothermal Sediment.</title>
        <authorList>
            <person name="Zhou Z."/>
            <person name="Liu Y."/>
            <person name="Xu W."/>
            <person name="Pan J."/>
            <person name="Luo Z.H."/>
            <person name="Li M."/>
        </authorList>
    </citation>
    <scope>NUCLEOTIDE SEQUENCE [LARGE SCALE GENOMIC DNA]</scope>
    <source>
        <strain evidence="6">HyVt-538</strain>
    </source>
</reference>
<evidence type="ECO:0000259" key="5">
    <source>
        <dbReference type="Pfam" id="PF00150"/>
    </source>
</evidence>
<comment type="caution">
    <text evidence="6">The sequence shown here is derived from an EMBL/GenBank/DDBJ whole genome shotgun (WGS) entry which is preliminary data.</text>
</comment>
<accession>A0A7V5U1H6</accession>
<dbReference type="SUPFAM" id="SSF51445">
    <property type="entry name" value="(Trans)glycosidases"/>
    <property type="match status" value="1"/>
</dbReference>
<keyword evidence="1" id="KW-0732">Signal</keyword>
<dbReference type="InterPro" id="IPR017853">
    <property type="entry name" value="GH"/>
</dbReference>
<name>A0A7V5U1H6_9PROT</name>
<dbReference type="GO" id="GO:0005576">
    <property type="term" value="C:extracellular region"/>
    <property type="evidence" value="ECO:0007669"/>
    <property type="project" value="TreeGrafter"/>
</dbReference>
<organism evidence="6">
    <name type="scientific">Hellea balneolensis</name>
    <dbReference type="NCBI Taxonomy" id="287478"/>
    <lineage>
        <taxon>Bacteria</taxon>
        <taxon>Pseudomonadati</taxon>
        <taxon>Pseudomonadota</taxon>
        <taxon>Alphaproteobacteria</taxon>
        <taxon>Maricaulales</taxon>
        <taxon>Robiginitomaculaceae</taxon>
        <taxon>Hellea</taxon>
    </lineage>
</organism>
<dbReference type="Gene3D" id="3.20.20.80">
    <property type="entry name" value="Glycosidases"/>
    <property type="match status" value="1"/>
</dbReference>
<dbReference type="GO" id="GO:0008422">
    <property type="term" value="F:beta-glucosidase activity"/>
    <property type="evidence" value="ECO:0007669"/>
    <property type="project" value="TreeGrafter"/>
</dbReference>
<feature type="non-terminal residue" evidence="6">
    <location>
        <position position="1"/>
    </location>
</feature>
<sequence length="248" mass="28147">PPYRIDPAFMRRIFEVTKQAQDAGLGVILDMHNYEALMKHPARERARFLSLWAQIAHAFSDAPDSVYFELYNEPTLAISSEQLSLLYAEVLPILRKENPTRKVILGGNSWNSIEALGALRLPKDANLVATFHDYSPHEFTHQGAEWMEPKLPLGRHYGTPADLADKRSIYAQARAFQKRTGLPVLVGEFGVINKVPLAERIAWIAERRRTIERAGLSWCVWDFAGAFNTYDTGRRDWLPGMRAALTGR</sequence>
<dbReference type="InterPro" id="IPR050386">
    <property type="entry name" value="Glycosyl_hydrolase_5"/>
</dbReference>
<dbReference type="GO" id="GO:0009986">
    <property type="term" value="C:cell surface"/>
    <property type="evidence" value="ECO:0007669"/>
    <property type="project" value="TreeGrafter"/>
</dbReference>
<dbReference type="EMBL" id="DROP01000229">
    <property type="protein sequence ID" value="HHI88980.1"/>
    <property type="molecule type" value="Genomic_DNA"/>
</dbReference>
<dbReference type="AlphaFoldDB" id="A0A7V5U1H6"/>
<dbReference type="PANTHER" id="PTHR31297:SF17">
    <property type="entry name" value="ENDOGLUCANASE"/>
    <property type="match status" value="1"/>
</dbReference>
<dbReference type="PROSITE" id="PS00659">
    <property type="entry name" value="GLYCOSYL_HYDROL_F5"/>
    <property type="match status" value="1"/>
</dbReference>
<keyword evidence="2 4" id="KW-0378">Hydrolase</keyword>
<evidence type="ECO:0000256" key="2">
    <source>
        <dbReference type="ARBA" id="ARBA00022801"/>
    </source>
</evidence>
<dbReference type="InterPro" id="IPR001547">
    <property type="entry name" value="Glyco_hydro_5"/>
</dbReference>
<dbReference type="Pfam" id="PF00150">
    <property type="entry name" value="Cellulase"/>
    <property type="match status" value="1"/>
</dbReference>
<gene>
    <name evidence="6" type="ORF">ENK01_03415</name>
</gene>
<dbReference type="InterPro" id="IPR018087">
    <property type="entry name" value="Glyco_hydro_5_CS"/>
</dbReference>
<feature type="domain" description="Glycoside hydrolase family 5" evidence="5">
    <location>
        <begin position="2"/>
        <end position="223"/>
    </location>
</feature>
<dbReference type="GO" id="GO:0009251">
    <property type="term" value="P:glucan catabolic process"/>
    <property type="evidence" value="ECO:0007669"/>
    <property type="project" value="TreeGrafter"/>
</dbReference>
<dbReference type="Proteomes" id="UP000885806">
    <property type="component" value="Unassembled WGS sequence"/>
</dbReference>
<comment type="similarity">
    <text evidence="4">Belongs to the glycosyl hydrolase 5 (cellulase A) family.</text>
</comment>
<evidence type="ECO:0000256" key="3">
    <source>
        <dbReference type="ARBA" id="ARBA00023295"/>
    </source>
</evidence>
<evidence type="ECO:0000313" key="6">
    <source>
        <dbReference type="EMBL" id="HHI88980.1"/>
    </source>
</evidence>
<evidence type="ECO:0000256" key="1">
    <source>
        <dbReference type="ARBA" id="ARBA00022729"/>
    </source>
</evidence>
<keyword evidence="3 4" id="KW-0326">Glycosidase</keyword>